<keyword evidence="2" id="KW-0479">Metal-binding</keyword>
<dbReference type="AlphaFoldDB" id="A0A2S7WR60"/>
<feature type="domain" description="Enoyl reductase (ER)" evidence="3">
    <location>
        <begin position="10"/>
        <end position="302"/>
    </location>
</feature>
<comment type="cofactor">
    <cofactor evidence="2">
        <name>Zn(2+)</name>
        <dbReference type="ChEBI" id="CHEBI:29105"/>
    </cofactor>
</comment>
<dbReference type="Gene3D" id="3.40.50.720">
    <property type="entry name" value="NAD(P)-binding Rossmann-like Domain"/>
    <property type="match status" value="1"/>
</dbReference>
<dbReference type="InterPro" id="IPR020843">
    <property type="entry name" value="ER"/>
</dbReference>
<dbReference type="SMART" id="SM00829">
    <property type="entry name" value="PKS_ER"/>
    <property type="match status" value="1"/>
</dbReference>
<dbReference type="PANTHER" id="PTHR44013:SF1">
    <property type="entry name" value="ZINC-TYPE ALCOHOL DEHYDROGENASE-LIKE PROTEIN C16A3.02C"/>
    <property type="match status" value="1"/>
</dbReference>
<dbReference type="Pfam" id="PF08240">
    <property type="entry name" value="ADH_N"/>
    <property type="match status" value="1"/>
</dbReference>
<reference evidence="4 5" key="1">
    <citation type="submission" date="2016-12" db="EMBL/GenBank/DDBJ databases">
        <title>Trade-off between light-utilization and light-protection in marine flavobacteria.</title>
        <authorList>
            <person name="Kumagai Y."/>
            <person name="Yoshizawa S."/>
            <person name="Kogure K."/>
            <person name="Iwasaki W."/>
        </authorList>
    </citation>
    <scope>NUCLEOTIDE SEQUENCE [LARGE SCALE GENOMIC DNA]</scope>
    <source>
        <strain evidence="4 5">NBRC 108759</strain>
    </source>
</reference>
<evidence type="ECO:0000259" key="3">
    <source>
        <dbReference type="SMART" id="SM00829"/>
    </source>
</evidence>
<keyword evidence="2" id="KW-0862">Zinc</keyword>
<dbReference type="CDD" id="cd08267">
    <property type="entry name" value="MDR1"/>
    <property type="match status" value="1"/>
</dbReference>
<evidence type="ECO:0000313" key="4">
    <source>
        <dbReference type="EMBL" id="PQJ80103.1"/>
    </source>
</evidence>
<dbReference type="RefSeq" id="WP_105016699.1">
    <property type="nucleotide sequence ID" value="NZ_MSCN01000001.1"/>
</dbReference>
<dbReference type="OrthoDB" id="9787435at2"/>
<dbReference type="PANTHER" id="PTHR44013">
    <property type="entry name" value="ZINC-TYPE ALCOHOL DEHYDROGENASE-LIKE PROTEIN C16A3.02C"/>
    <property type="match status" value="1"/>
</dbReference>
<comment type="caution">
    <text evidence="4">The sequence shown here is derived from an EMBL/GenBank/DDBJ whole genome shotgun (WGS) entry which is preliminary data.</text>
</comment>
<accession>A0A2S7WR60</accession>
<keyword evidence="1" id="KW-0560">Oxidoreductase</keyword>
<dbReference type="InterPro" id="IPR013149">
    <property type="entry name" value="ADH-like_C"/>
</dbReference>
<dbReference type="InterPro" id="IPR011032">
    <property type="entry name" value="GroES-like_sf"/>
</dbReference>
<evidence type="ECO:0000256" key="1">
    <source>
        <dbReference type="ARBA" id="ARBA00023002"/>
    </source>
</evidence>
<dbReference type="InterPro" id="IPR052733">
    <property type="entry name" value="Chloroplast_QOR"/>
</dbReference>
<protein>
    <submittedName>
        <fullName evidence="4">NAD(P)-dependent alcohol dehydrogenase</fullName>
    </submittedName>
</protein>
<dbReference type="InterPro" id="IPR013154">
    <property type="entry name" value="ADH-like_N"/>
</dbReference>
<keyword evidence="5" id="KW-1185">Reference proteome</keyword>
<dbReference type="PROSITE" id="PS00059">
    <property type="entry name" value="ADH_ZINC"/>
    <property type="match status" value="1"/>
</dbReference>
<dbReference type="SUPFAM" id="SSF51735">
    <property type="entry name" value="NAD(P)-binding Rossmann-fold domains"/>
    <property type="match status" value="1"/>
</dbReference>
<comment type="similarity">
    <text evidence="2">Belongs to the zinc-containing alcohol dehydrogenase family.</text>
</comment>
<sequence>MKAVIYEKYGKPNVLKLTNIKKPIPKDNEVLVKVVATSVTAADVRLRASDFPALFWLPARIIFGLFKPNKKILGHEFSGIIEEKGKNVTKFNIDDAVFGTTTMLKSGAYAEYLCVPETWKHGVMALKPKSISFKHATCLPIGGMTALFLLEKATISKNKKILIYGASGSVGSYAVQLAKHFETSATGVCSSKNMEMVKNLGADNLLDYNQQDYATLDEKYDIVFDAVGKTTKSKAKKVLKKAGVFVSVKMMTKEKNEYLLKLADLTKNGKLIPFIDKVYPLENIVKAHKYVDTGRKRGNVIIEINKK</sequence>
<dbReference type="GO" id="GO:0008270">
    <property type="term" value="F:zinc ion binding"/>
    <property type="evidence" value="ECO:0007669"/>
    <property type="project" value="InterPro"/>
</dbReference>
<dbReference type="Proteomes" id="UP000238882">
    <property type="component" value="Unassembled WGS sequence"/>
</dbReference>
<organism evidence="4 5">
    <name type="scientific">Polaribacter porphyrae</name>
    <dbReference type="NCBI Taxonomy" id="1137780"/>
    <lineage>
        <taxon>Bacteria</taxon>
        <taxon>Pseudomonadati</taxon>
        <taxon>Bacteroidota</taxon>
        <taxon>Flavobacteriia</taxon>
        <taxon>Flavobacteriales</taxon>
        <taxon>Flavobacteriaceae</taxon>
    </lineage>
</organism>
<gene>
    <name evidence="4" type="ORF">BTO18_13375</name>
</gene>
<dbReference type="EMBL" id="MSCN01000001">
    <property type="protein sequence ID" value="PQJ80103.1"/>
    <property type="molecule type" value="Genomic_DNA"/>
</dbReference>
<dbReference type="GO" id="GO:0016616">
    <property type="term" value="F:oxidoreductase activity, acting on the CH-OH group of donors, NAD or NADP as acceptor"/>
    <property type="evidence" value="ECO:0007669"/>
    <property type="project" value="UniProtKB-ARBA"/>
</dbReference>
<dbReference type="Gene3D" id="3.90.180.10">
    <property type="entry name" value="Medium-chain alcohol dehydrogenases, catalytic domain"/>
    <property type="match status" value="1"/>
</dbReference>
<name>A0A2S7WR60_9FLAO</name>
<dbReference type="InterPro" id="IPR036291">
    <property type="entry name" value="NAD(P)-bd_dom_sf"/>
</dbReference>
<evidence type="ECO:0000256" key="2">
    <source>
        <dbReference type="RuleBase" id="RU361277"/>
    </source>
</evidence>
<dbReference type="InterPro" id="IPR002328">
    <property type="entry name" value="ADH_Zn_CS"/>
</dbReference>
<dbReference type="SUPFAM" id="SSF50129">
    <property type="entry name" value="GroES-like"/>
    <property type="match status" value="1"/>
</dbReference>
<evidence type="ECO:0000313" key="5">
    <source>
        <dbReference type="Proteomes" id="UP000238882"/>
    </source>
</evidence>
<proteinExistence type="inferred from homology"/>
<dbReference type="Pfam" id="PF00107">
    <property type="entry name" value="ADH_zinc_N"/>
    <property type="match status" value="1"/>
</dbReference>